<feature type="non-terminal residue" evidence="1">
    <location>
        <position position="232"/>
    </location>
</feature>
<dbReference type="OrthoDB" id="7464126at2759"/>
<reference evidence="1" key="2">
    <citation type="submission" date="2011-03" db="EMBL/GenBank/DDBJ databases">
        <title>Annotation of Magnaporthe poae ATCC 64411.</title>
        <authorList>
            <person name="Ma L.-J."/>
            <person name="Dead R."/>
            <person name="Young S.K."/>
            <person name="Zeng Q."/>
            <person name="Gargeya S."/>
            <person name="Fitzgerald M."/>
            <person name="Haas B."/>
            <person name="Abouelleil A."/>
            <person name="Alvarado L."/>
            <person name="Arachchi H.M."/>
            <person name="Berlin A."/>
            <person name="Brown A."/>
            <person name="Chapman S.B."/>
            <person name="Chen Z."/>
            <person name="Dunbar C."/>
            <person name="Freedman E."/>
            <person name="Gearin G."/>
            <person name="Gellesch M."/>
            <person name="Goldberg J."/>
            <person name="Griggs A."/>
            <person name="Gujja S."/>
            <person name="Heiman D."/>
            <person name="Howarth C."/>
            <person name="Larson L."/>
            <person name="Lui A."/>
            <person name="MacDonald P.J.P."/>
            <person name="Mehta T."/>
            <person name="Montmayeur A."/>
            <person name="Murphy C."/>
            <person name="Neiman D."/>
            <person name="Pearson M."/>
            <person name="Priest M."/>
            <person name="Roberts A."/>
            <person name="Saif S."/>
            <person name="Shea T."/>
            <person name="Shenoy N."/>
            <person name="Sisk P."/>
            <person name="Stolte C."/>
            <person name="Sykes S."/>
            <person name="Yandava C."/>
            <person name="Wortman J."/>
            <person name="Nusbaum C."/>
            <person name="Birren B."/>
        </authorList>
    </citation>
    <scope>NUCLEOTIDE SEQUENCE</scope>
    <source>
        <strain evidence="1">ATCC 64411</strain>
    </source>
</reference>
<proteinExistence type="predicted"/>
<dbReference type="EMBL" id="GL876969">
    <property type="protein sequence ID" value="KLU86652.1"/>
    <property type="molecule type" value="Genomic_DNA"/>
</dbReference>
<gene>
    <name evidence="1" type="ORF">MAPG_05664</name>
</gene>
<dbReference type="AlphaFoldDB" id="A0A0H2TT02"/>
<evidence type="ECO:0000313" key="1">
    <source>
        <dbReference type="EMBL" id="KLU86652.1"/>
    </source>
</evidence>
<sequence>MAYVVAENGTPTAITMETVRDAAAGRYKVVAWMCEQGGGSPTSEELGSDARYKIVGLLLDQLGKEVEVTEDVVEAAAGDWRSGADVMKLLLDRQGEKVKVTERVAKAAAENPWSGKEVMELLLDGQAKVEITKELTEIIAGRFVGAMEQLLDRQGEEVKVTEEIVKAAAGNAKFNKAGAKVMELLLDRRGGDVEVTEEVVTAAARNPESGKEIMELLLDRRGKDVKVTEEVV</sequence>
<accession>A0A0H2TT02</accession>
<dbReference type="Pfam" id="PF23397">
    <property type="entry name" value="DUF7104"/>
    <property type="match status" value="5"/>
</dbReference>
<dbReference type="VEuPathDB" id="FungiDB:MAPG_05664"/>
<organism evidence="1">
    <name type="scientific">Magnaporthiopsis poae (strain ATCC 64411 / 73-15)</name>
    <name type="common">Kentucky bluegrass fungus</name>
    <name type="synonym">Magnaporthe poae</name>
    <dbReference type="NCBI Taxonomy" id="644358"/>
    <lineage>
        <taxon>Eukaryota</taxon>
        <taxon>Fungi</taxon>
        <taxon>Dikarya</taxon>
        <taxon>Ascomycota</taxon>
        <taxon>Pezizomycotina</taxon>
        <taxon>Sordariomycetes</taxon>
        <taxon>Sordariomycetidae</taxon>
        <taxon>Magnaporthales</taxon>
        <taxon>Magnaporthaceae</taxon>
        <taxon>Magnaporthiopsis</taxon>
    </lineage>
</organism>
<dbReference type="Gene3D" id="1.20.5.340">
    <property type="match status" value="2"/>
</dbReference>
<name>A0A0H2TT02_MAGP6</name>
<dbReference type="InterPro" id="IPR055530">
    <property type="entry name" value="DUF7104"/>
</dbReference>
<reference evidence="1" key="1">
    <citation type="submission" date="2010-05" db="EMBL/GenBank/DDBJ databases">
        <title>The Genome Sequence of Magnaporthe poae strain ATCC 64411.</title>
        <authorList>
            <consortium name="The Broad Institute Genome Sequencing Platform"/>
            <consortium name="Broad Institute Genome Sequencing Center for Infectious Disease"/>
            <person name="Ma L.-J."/>
            <person name="Dead R."/>
            <person name="Young S."/>
            <person name="Zeng Q."/>
            <person name="Koehrsen M."/>
            <person name="Alvarado L."/>
            <person name="Berlin A."/>
            <person name="Chapman S.B."/>
            <person name="Chen Z."/>
            <person name="Freedman E."/>
            <person name="Gellesch M."/>
            <person name="Goldberg J."/>
            <person name="Griggs A."/>
            <person name="Gujja S."/>
            <person name="Heilman E.R."/>
            <person name="Heiman D."/>
            <person name="Hepburn T."/>
            <person name="Howarth C."/>
            <person name="Jen D."/>
            <person name="Larson L."/>
            <person name="Mehta T."/>
            <person name="Neiman D."/>
            <person name="Pearson M."/>
            <person name="Roberts A."/>
            <person name="Saif S."/>
            <person name="Shea T."/>
            <person name="Shenoy N."/>
            <person name="Sisk P."/>
            <person name="Stolte C."/>
            <person name="Sykes S."/>
            <person name="Walk T."/>
            <person name="White J."/>
            <person name="Yandava C."/>
            <person name="Haas B."/>
            <person name="Nusbaum C."/>
            <person name="Birren B."/>
        </authorList>
    </citation>
    <scope>NUCLEOTIDE SEQUENCE</scope>
    <source>
        <strain evidence="1">ATCC 64411</strain>
    </source>
</reference>
<protein>
    <submittedName>
        <fullName evidence="1">Uncharacterized protein</fullName>
    </submittedName>
</protein>